<dbReference type="InterPro" id="IPR003356">
    <property type="entry name" value="DNA_methylase_A-5"/>
</dbReference>
<accession>A0AA95GA12</accession>
<feature type="domain" description="N6 adenine-specific DNA methyltransferase N-terminal" evidence="9">
    <location>
        <begin position="6"/>
        <end position="132"/>
    </location>
</feature>
<dbReference type="REBASE" id="711538">
    <property type="entry name" value="M.AnaaIhORF15635P"/>
</dbReference>
<dbReference type="InterPro" id="IPR051537">
    <property type="entry name" value="DNA_Adenine_Mtase"/>
</dbReference>
<reference evidence="10" key="1">
    <citation type="submission" date="2023-04" db="EMBL/GenBank/DDBJ databases">
        <title>Genome dynamics across the evolutionary transition to endosymbiosis.</title>
        <authorList>
            <person name="Siozios S."/>
            <person name="Nadal-Jimenez P."/>
            <person name="Azagi T."/>
            <person name="Sprong H."/>
            <person name="Frost C.L."/>
            <person name="Parratt S.R."/>
            <person name="Taylor G."/>
            <person name="Brettell L."/>
            <person name="Lew K.C."/>
            <person name="Croft L."/>
            <person name="King K.C."/>
            <person name="Brockhurst M.A."/>
            <person name="Hypsa V."/>
            <person name="Novakova E."/>
            <person name="Darby A.C."/>
            <person name="Hurst G.D.D."/>
        </authorList>
    </citation>
    <scope>NUCLEOTIDE SEQUENCE</scope>
    <source>
        <strain evidence="10">AIh</strain>
    </source>
</reference>
<dbReference type="Gene3D" id="1.20.1260.30">
    <property type="match status" value="1"/>
</dbReference>
<dbReference type="PROSITE" id="PS00092">
    <property type="entry name" value="N6_MTASE"/>
    <property type="match status" value="1"/>
</dbReference>
<dbReference type="Proteomes" id="UP001177597">
    <property type="component" value="Chromosome"/>
</dbReference>
<dbReference type="InterPro" id="IPR002052">
    <property type="entry name" value="DNA_methylase_N6_adenine_CS"/>
</dbReference>
<dbReference type="Pfam" id="PF02384">
    <property type="entry name" value="N6_Mtase"/>
    <property type="match status" value="1"/>
</dbReference>
<organism evidence="10 11">
    <name type="scientific">Arsenophonus nasoniae</name>
    <name type="common">son-killer infecting Nasonia vitripennis</name>
    <dbReference type="NCBI Taxonomy" id="638"/>
    <lineage>
        <taxon>Bacteria</taxon>
        <taxon>Pseudomonadati</taxon>
        <taxon>Pseudomonadota</taxon>
        <taxon>Gammaproteobacteria</taxon>
        <taxon>Enterobacterales</taxon>
        <taxon>Morganellaceae</taxon>
        <taxon>Arsenophonus</taxon>
    </lineage>
</organism>
<evidence type="ECO:0000256" key="4">
    <source>
        <dbReference type="ARBA" id="ARBA00022679"/>
    </source>
</evidence>
<keyword evidence="5" id="KW-0949">S-adenosyl-L-methionine</keyword>
<dbReference type="InterPro" id="IPR022749">
    <property type="entry name" value="D12N6_MeTrfase_N"/>
</dbReference>
<dbReference type="InterPro" id="IPR029063">
    <property type="entry name" value="SAM-dependent_MTases_sf"/>
</dbReference>
<dbReference type="EC" id="2.1.1.72" evidence="2"/>
<dbReference type="Gene3D" id="3.40.50.150">
    <property type="entry name" value="Vaccinia Virus protein VP39"/>
    <property type="match status" value="1"/>
</dbReference>
<gene>
    <name evidence="10" type="ORF">QE207_15635</name>
</gene>
<comment type="catalytic activity">
    <reaction evidence="7">
        <text>a 2'-deoxyadenosine in DNA + S-adenosyl-L-methionine = an N(6)-methyl-2'-deoxyadenosine in DNA + S-adenosyl-L-homocysteine + H(+)</text>
        <dbReference type="Rhea" id="RHEA:15197"/>
        <dbReference type="Rhea" id="RHEA-COMP:12418"/>
        <dbReference type="Rhea" id="RHEA-COMP:12419"/>
        <dbReference type="ChEBI" id="CHEBI:15378"/>
        <dbReference type="ChEBI" id="CHEBI:57856"/>
        <dbReference type="ChEBI" id="CHEBI:59789"/>
        <dbReference type="ChEBI" id="CHEBI:90615"/>
        <dbReference type="ChEBI" id="CHEBI:90616"/>
        <dbReference type="EC" id="2.1.1.72"/>
    </reaction>
</comment>
<dbReference type="Pfam" id="PF12161">
    <property type="entry name" value="HsdM_N"/>
    <property type="match status" value="1"/>
</dbReference>
<dbReference type="GO" id="GO:0009007">
    <property type="term" value="F:site-specific DNA-methyltransferase (adenine-specific) activity"/>
    <property type="evidence" value="ECO:0007669"/>
    <property type="project" value="UniProtKB-EC"/>
</dbReference>
<dbReference type="GO" id="GO:0009307">
    <property type="term" value="P:DNA restriction-modification system"/>
    <property type="evidence" value="ECO:0007669"/>
    <property type="project" value="UniProtKB-KW"/>
</dbReference>
<dbReference type="PRINTS" id="PR00507">
    <property type="entry name" value="N12N6MTFRASE"/>
</dbReference>
<feature type="domain" description="DNA methylase adenine-specific" evidence="8">
    <location>
        <begin position="142"/>
        <end position="509"/>
    </location>
</feature>
<evidence type="ECO:0000313" key="10">
    <source>
        <dbReference type="EMBL" id="WGL95076.1"/>
    </source>
</evidence>
<proteinExistence type="inferred from homology"/>
<sequence length="547" mass="62120">MITGDLKSKIDGLWEDFWVGGITNPLTVIEQITYLMYSRMLDTQEQRDEKRKKIANIDFKPRFSPLQQEFRFSYYSNLGSDEMMEVVRDGVFQHFRQLGQTDGMKVTLLGNFMKDARLEIIKPSLLTKAVEVIKNLPLDRGDTKGDLYEYLLSKLTTAGINGQFRTPRHIIRTIVEMMGPNPARGETICDPACGTGGFLATSYEYLLEKYSSLESIHSEIGTNERGELEEQKIFTGDLLTPWRNHVDNKMFHGYDFDTTMLRIAAMNLIMHGVEEPDIHYQDTMSQSFSSNFPKSSKNAFNLILANPPFTGSLDEEDVDSTLSAMVKTKKTELLFLARILQMLKVGGRSATIVPQGVLFGSSKAHQSLRKTLVEDNQLEAVINLPSGVFKPYAGVATAILIFTKGGQTDEVWFYDLQNDGYSLDDKRNPIKDNGLPHLLASWKHYRTLRGLPVDNFMGEKFASLLKLQYPEGIDTDIDFKDRTQAAFIVPKADLAAQKYDLSINRYKEIVYQAEEYEDPKVILQRLKDLEEHKHAFGVSIAAKALYF</sequence>
<comment type="similarity">
    <text evidence="1">Belongs to the N(4)/N(6)-methyltransferase family.</text>
</comment>
<dbReference type="InterPro" id="IPR038333">
    <property type="entry name" value="T1MK-like_N_sf"/>
</dbReference>
<dbReference type="GO" id="GO:0008170">
    <property type="term" value="F:N-methyltransferase activity"/>
    <property type="evidence" value="ECO:0007669"/>
    <property type="project" value="InterPro"/>
</dbReference>
<name>A0AA95GA12_9GAMM</name>
<dbReference type="EMBL" id="CP123498">
    <property type="protein sequence ID" value="WGL95076.1"/>
    <property type="molecule type" value="Genomic_DNA"/>
</dbReference>
<keyword evidence="4 10" id="KW-0808">Transferase</keyword>
<dbReference type="GO" id="GO:0003677">
    <property type="term" value="F:DNA binding"/>
    <property type="evidence" value="ECO:0007669"/>
    <property type="project" value="InterPro"/>
</dbReference>
<protein>
    <recommendedName>
        <fullName evidence="2">site-specific DNA-methyltransferase (adenine-specific)</fullName>
        <ecNumber evidence="2">2.1.1.72</ecNumber>
    </recommendedName>
</protein>
<dbReference type="RefSeq" id="WP_280629148.1">
    <property type="nucleotide sequence ID" value="NZ_CP123498.1"/>
</dbReference>
<evidence type="ECO:0000256" key="5">
    <source>
        <dbReference type="ARBA" id="ARBA00022691"/>
    </source>
</evidence>
<keyword evidence="3 10" id="KW-0489">Methyltransferase</keyword>
<evidence type="ECO:0000256" key="7">
    <source>
        <dbReference type="ARBA" id="ARBA00047942"/>
    </source>
</evidence>
<evidence type="ECO:0000256" key="2">
    <source>
        <dbReference type="ARBA" id="ARBA00011900"/>
    </source>
</evidence>
<evidence type="ECO:0000256" key="3">
    <source>
        <dbReference type="ARBA" id="ARBA00022603"/>
    </source>
</evidence>
<evidence type="ECO:0000259" key="9">
    <source>
        <dbReference type="Pfam" id="PF12161"/>
    </source>
</evidence>
<evidence type="ECO:0000256" key="1">
    <source>
        <dbReference type="ARBA" id="ARBA00006594"/>
    </source>
</evidence>
<dbReference type="PANTHER" id="PTHR42933">
    <property type="entry name" value="SLR6095 PROTEIN"/>
    <property type="match status" value="1"/>
</dbReference>
<dbReference type="SUPFAM" id="SSF53335">
    <property type="entry name" value="S-adenosyl-L-methionine-dependent methyltransferases"/>
    <property type="match status" value="1"/>
</dbReference>
<dbReference type="PANTHER" id="PTHR42933:SF3">
    <property type="entry name" value="TYPE I RESTRICTION ENZYME MJAVIII METHYLASE SUBUNIT"/>
    <property type="match status" value="1"/>
</dbReference>
<keyword evidence="6" id="KW-0680">Restriction system</keyword>
<dbReference type="AlphaFoldDB" id="A0AA95GA12"/>
<evidence type="ECO:0000313" key="11">
    <source>
        <dbReference type="Proteomes" id="UP001177597"/>
    </source>
</evidence>
<evidence type="ECO:0000259" key="8">
    <source>
        <dbReference type="Pfam" id="PF02384"/>
    </source>
</evidence>
<dbReference type="GO" id="GO:0032259">
    <property type="term" value="P:methylation"/>
    <property type="evidence" value="ECO:0007669"/>
    <property type="project" value="UniProtKB-KW"/>
</dbReference>
<evidence type="ECO:0000256" key="6">
    <source>
        <dbReference type="ARBA" id="ARBA00022747"/>
    </source>
</evidence>